<dbReference type="AlphaFoldDB" id="A0A0D2G6H0"/>
<sequence length="267" mass="29429">MARPASSLQPWAKFIVEVPNSSCYNAKLSKAERTMHGPRLHMLQEEGASRHDMQLEGQASVGRPVTLARLDGLLEEHDISFYKKQHRNSNLDAHSSDALSSSVISPLQRNNAMTTTSCSCADISSTKTRPEILQRPTSPTNAIRAPASPELYASDVSMVGAELSDSDGNSRPSIFDDMVTSSKLNQPATEKAEPGSHTLSYSNPNQLIDFFSPILTPGPIRRPRRKPKSGHQWRAVEISLYQIPRYIGQQAQLSTSTRLLWESTTTA</sequence>
<keyword evidence="2" id="KW-1185">Reference proteome</keyword>
<dbReference type="OrthoDB" id="10391261at2759"/>
<dbReference type="RefSeq" id="XP_016620866.1">
    <property type="nucleotide sequence ID" value="XM_016763253.1"/>
</dbReference>
<dbReference type="EMBL" id="KN846986">
    <property type="protein sequence ID" value="KIW94197.1"/>
    <property type="molecule type" value="Genomic_DNA"/>
</dbReference>
<dbReference type="HOGENOM" id="CLU_091055_0_0_1"/>
<dbReference type="Proteomes" id="UP000053789">
    <property type="component" value="Unassembled WGS sequence"/>
</dbReference>
<organism evidence="1 2">
    <name type="scientific">Cladophialophora bantiana (strain ATCC 10958 / CBS 173.52 / CDC B-1940 / NIH 8579)</name>
    <name type="common">Xylohypha bantiana</name>
    <dbReference type="NCBI Taxonomy" id="1442370"/>
    <lineage>
        <taxon>Eukaryota</taxon>
        <taxon>Fungi</taxon>
        <taxon>Dikarya</taxon>
        <taxon>Ascomycota</taxon>
        <taxon>Pezizomycotina</taxon>
        <taxon>Eurotiomycetes</taxon>
        <taxon>Chaetothyriomycetidae</taxon>
        <taxon>Chaetothyriales</taxon>
        <taxon>Herpotrichiellaceae</taxon>
        <taxon>Cladophialophora</taxon>
    </lineage>
</organism>
<gene>
    <name evidence="1" type="ORF">Z519_05513</name>
</gene>
<dbReference type="VEuPathDB" id="FungiDB:Z519_05513"/>
<accession>A0A0D2G6H0</accession>
<name>A0A0D2G6H0_CLAB1</name>
<evidence type="ECO:0000313" key="2">
    <source>
        <dbReference type="Proteomes" id="UP000053789"/>
    </source>
</evidence>
<protein>
    <submittedName>
        <fullName evidence="1">Uncharacterized protein</fullName>
    </submittedName>
</protein>
<dbReference type="GeneID" id="27698441"/>
<evidence type="ECO:0000313" key="1">
    <source>
        <dbReference type="EMBL" id="KIW94197.1"/>
    </source>
</evidence>
<reference evidence="1" key="1">
    <citation type="submission" date="2015-01" db="EMBL/GenBank/DDBJ databases">
        <title>The Genome Sequence of Cladophialophora bantiana CBS 173.52.</title>
        <authorList>
            <consortium name="The Broad Institute Genomics Platform"/>
            <person name="Cuomo C."/>
            <person name="de Hoog S."/>
            <person name="Gorbushina A."/>
            <person name="Stielow B."/>
            <person name="Teixiera M."/>
            <person name="Abouelleil A."/>
            <person name="Chapman S.B."/>
            <person name="Priest M."/>
            <person name="Young S.K."/>
            <person name="Wortman J."/>
            <person name="Nusbaum C."/>
            <person name="Birren B."/>
        </authorList>
    </citation>
    <scope>NUCLEOTIDE SEQUENCE [LARGE SCALE GENOMIC DNA]</scope>
    <source>
        <strain evidence="1">CBS 173.52</strain>
    </source>
</reference>
<proteinExistence type="predicted"/>